<sequence>MNADEEKNINKQLDQLLAQKQALGDKWNPRQYIPTRIRKLMKKLSISLPAKCKRREFIDESLIEKIKYLTKCSSKEVVEPPSPPNEECPSLNSDLKCNKETERRVVRLISKNGKQCPVYVCKKRKIEKCKKEDTPPPTEIKCPEIFQQDKQCKEGYEQVTRQVQFGDKLCDRKVCVRKVPECPKQTFDKCPEGQTRKFSTNPVTGCPEMTCVPLECPKEFLDSKNVKCSKGWVLSESKVKYGSIECSEYKCVNTGCPAEIRETRNLKCKQGQILKSEDIIVNGRKCPKFRCVDVVCPLVDEPKCSPGDIPVEVKTIYHGVLCKSFKCIHEECPTPEMKSCDPESEQLTVVKYSTDSGRSCYKYECTKRKQTCSNICVRYSERAGKCLKYVMEGEQQKCISWDLVNQGQCIEQKFINKCKRYVAGGQTCVKKGLTTSCLKEELRKECTKYGEKEVCVSSSRGAKRTCERYDSRVVGCLQYKAVTKCVSRKTIPQTECKTVRQCLRQLPPTQTRYCKAYKKQCKKGKRETCTTTTCPCSKTPIRRCRTVYFDVCCENKCSAWATRTVKGKCAEYGTRRVCKPSNKPNSVCSKYQTVNICVRPKTEKICTKWRSISGGTCTQTKKIPVCLSSKSVKTCTKYGQKEVCESWGVTKPRCAEYSSTSVCVKRSPGQRICTKYVGYGGRQVCVEKAKENICVENKTICTYE</sequence>
<evidence type="ECO:0000313" key="1">
    <source>
        <dbReference type="EMBL" id="KAF0978063.1"/>
    </source>
</evidence>
<dbReference type="AlphaFoldDB" id="A0A6A5BJG8"/>
<proteinExistence type="predicted"/>
<dbReference type="VEuPathDB" id="AmoebaDB:FDP41_002578"/>
<comment type="caution">
    <text evidence="1">The sequence shown here is derived from an EMBL/GenBank/DDBJ whole genome shotgun (WGS) entry which is preliminary data.</text>
</comment>
<accession>A0A6A5BJG8</accession>
<dbReference type="Proteomes" id="UP000444721">
    <property type="component" value="Unassembled WGS sequence"/>
</dbReference>
<organism evidence="1 2">
    <name type="scientific">Naegleria fowleri</name>
    <name type="common">Brain eating amoeba</name>
    <dbReference type="NCBI Taxonomy" id="5763"/>
    <lineage>
        <taxon>Eukaryota</taxon>
        <taxon>Discoba</taxon>
        <taxon>Heterolobosea</taxon>
        <taxon>Tetramitia</taxon>
        <taxon>Eutetramitia</taxon>
        <taxon>Vahlkampfiidae</taxon>
        <taxon>Naegleria</taxon>
    </lineage>
</organism>
<keyword evidence="2" id="KW-1185">Reference proteome</keyword>
<dbReference type="VEuPathDB" id="AmoebaDB:NF0123380"/>
<dbReference type="OMA" id="ANCIDIN"/>
<protein>
    <submittedName>
        <fullName evidence="1">Uncharacterized protein</fullName>
    </submittedName>
</protein>
<name>A0A6A5BJG8_NAEFO</name>
<reference evidence="1 2" key="1">
    <citation type="journal article" date="2019" name="Sci. Rep.">
        <title>Nanopore sequencing improves the draft genome of the human pathogenic amoeba Naegleria fowleri.</title>
        <authorList>
            <person name="Liechti N."/>
            <person name="Schurch N."/>
            <person name="Bruggmann R."/>
            <person name="Wittwer M."/>
        </authorList>
    </citation>
    <scope>NUCLEOTIDE SEQUENCE [LARGE SCALE GENOMIC DNA]</scope>
    <source>
        <strain evidence="1 2">ATCC 30894</strain>
    </source>
</reference>
<dbReference type="EMBL" id="VFQX01000030">
    <property type="protein sequence ID" value="KAF0978063.1"/>
    <property type="molecule type" value="Genomic_DNA"/>
</dbReference>
<gene>
    <name evidence="1" type="ORF">FDP41_002578</name>
</gene>
<dbReference type="OrthoDB" id="10266704at2759"/>
<evidence type="ECO:0000313" key="2">
    <source>
        <dbReference type="Proteomes" id="UP000444721"/>
    </source>
</evidence>
<dbReference type="VEuPathDB" id="AmoebaDB:NfTy_058080"/>
<dbReference type="GeneID" id="68109796"/>
<dbReference type="RefSeq" id="XP_044562776.1">
    <property type="nucleotide sequence ID" value="XM_044705787.1"/>
</dbReference>